<gene>
    <name evidence="2" type="ORF">SCHPADRAFT_889959</name>
</gene>
<protein>
    <submittedName>
        <fullName evidence="2">Uncharacterized protein</fullName>
    </submittedName>
</protein>
<accession>A0A0H2S9J4</accession>
<proteinExistence type="predicted"/>
<dbReference type="AlphaFoldDB" id="A0A0H2S9J4"/>
<evidence type="ECO:0000313" key="3">
    <source>
        <dbReference type="Proteomes" id="UP000053477"/>
    </source>
</evidence>
<sequence>MTQQPNERGEETPVSPPIPITAPQTGTYSLYNIGAEKYLDVQGGRLGDGTSIFAFNLNDPPTENQKWKFVRQSPDGLICTLQSAHANGFIYAISLVKGTALVQSQTPVVWQLEPCGENAFRRILGHRPSFK</sequence>
<dbReference type="Proteomes" id="UP000053477">
    <property type="component" value="Unassembled WGS sequence"/>
</dbReference>
<evidence type="ECO:0000313" key="2">
    <source>
        <dbReference type="EMBL" id="KLO13521.1"/>
    </source>
</evidence>
<dbReference type="EMBL" id="KQ085958">
    <property type="protein sequence ID" value="KLO13521.1"/>
    <property type="molecule type" value="Genomic_DNA"/>
</dbReference>
<dbReference type="InterPro" id="IPR035992">
    <property type="entry name" value="Ricin_B-like_lectins"/>
</dbReference>
<dbReference type="Gene3D" id="2.80.10.50">
    <property type="match status" value="1"/>
</dbReference>
<dbReference type="InParanoid" id="A0A0H2S9J4"/>
<reference evidence="2 3" key="1">
    <citation type="submission" date="2015-04" db="EMBL/GenBank/DDBJ databases">
        <title>Complete genome sequence of Schizopora paradoxa KUC8140, a cosmopolitan wood degrader in East Asia.</title>
        <authorList>
            <consortium name="DOE Joint Genome Institute"/>
            <person name="Min B."/>
            <person name="Park H."/>
            <person name="Jang Y."/>
            <person name="Kim J.-J."/>
            <person name="Kim K.H."/>
            <person name="Pangilinan J."/>
            <person name="Lipzen A."/>
            <person name="Riley R."/>
            <person name="Grigoriev I.V."/>
            <person name="Spatafora J.W."/>
            <person name="Choi I.-G."/>
        </authorList>
    </citation>
    <scope>NUCLEOTIDE SEQUENCE [LARGE SCALE GENOMIC DNA]</scope>
    <source>
        <strain evidence="2 3">KUC8140</strain>
    </source>
</reference>
<keyword evidence="3" id="KW-1185">Reference proteome</keyword>
<name>A0A0H2S9J4_9AGAM</name>
<dbReference type="SUPFAM" id="SSF50370">
    <property type="entry name" value="Ricin B-like lectins"/>
    <property type="match status" value="1"/>
</dbReference>
<feature type="region of interest" description="Disordered" evidence="1">
    <location>
        <begin position="1"/>
        <end position="21"/>
    </location>
</feature>
<organism evidence="2 3">
    <name type="scientific">Schizopora paradoxa</name>
    <dbReference type="NCBI Taxonomy" id="27342"/>
    <lineage>
        <taxon>Eukaryota</taxon>
        <taxon>Fungi</taxon>
        <taxon>Dikarya</taxon>
        <taxon>Basidiomycota</taxon>
        <taxon>Agaricomycotina</taxon>
        <taxon>Agaricomycetes</taxon>
        <taxon>Hymenochaetales</taxon>
        <taxon>Schizoporaceae</taxon>
        <taxon>Schizopora</taxon>
    </lineage>
</organism>
<evidence type="ECO:0000256" key="1">
    <source>
        <dbReference type="SAM" id="MobiDB-lite"/>
    </source>
</evidence>